<dbReference type="PANTHER" id="PTHR33463">
    <property type="entry name" value="NB-ARC DOMAIN-CONTAINING PROTEIN-RELATED"/>
    <property type="match status" value="1"/>
</dbReference>
<name>A0ABP0Y3B8_9ROSI</name>
<evidence type="ECO:0000259" key="2">
    <source>
        <dbReference type="Pfam" id="PF23247"/>
    </source>
</evidence>
<proteinExistence type="predicted"/>
<dbReference type="SUPFAM" id="SSF52058">
    <property type="entry name" value="L domain-like"/>
    <property type="match status" value="1"/>
</dbReference>
<evidence type="ECO:0000256" key="1">
    <source>
        <dbReference type="ARBA" id="ARBA00022821"/>
    </source>
</evidence>
<protein>
    <recommendedName>
        <fullName evidence="2">Disease resistance protein At4g27190-like leucine-rich repeats domain-containing protein</fullName>
    </recommendedName>
</protein>
<sequence>MHDVVRNVAISIASRDDKMCTMSYGRGSTEWIEDEAFRKYNAVLINTENFHKLPQKLMFPNLELLISLSSFHSLANLQTLCLWFCELVNMDMIKELKKLEILSFRGCKIKEVPPAIGQLTQLKSLDLKYCYELEVIPPNVISKLIKLEELDMEGNSSIIPKQLFLGNLKLERFQIVLGTEWPEYTFNTSKVMYLKVDSKIIFSEVMKRLLCRSEELYLEVVHGKDVLIELDENDVPPLRHLHLFDMLDTRYLIGEKASLNGLTNLEMLSLNRMMNLENTIHGCIKVVPFNKLKIIKVVECKALRNLFLSSIMSGLSSLQTIDVSGCEMIEAIVGVEDEATSQFECSKLTSLSLIGLPWLTSFCLKVEQPSQIIQYDVQHWTPFFNGQVAFPSLETLVLSGLHKLKTIWHNGLTVESFSKLKWIQLTRCKSLRIVFPSNTIRMFKSLEKLEIQNCELIEEIFEIHWSNTKEEGDIFATQLRYLDLKDLPRLKNVWNRDPQEFVTLQNIAGVTVEGCPELKSLFPASFTTNLQLLESLVFERCGLEQIFVKEERFETTKIQFVFPKVSFLTLDCTLVMRDLWYGQSPRDLFPRLKALALLGSDNYKWSISMTNLPFGLAELMFIVDELHVIDSFLVELFPDEGFFTAEENQVGRSAPLR</sequence>
<reference evidence="3 4" key="1">
    <citation type="submission" date="2024-03" db="EMBL/GenBank/DDBJ databases">
        <authorList>
            <person name="Gkanogiannis A."/>
            <person name="Becerra Lopez-Lavalle L."/>
        </authorList>
    </citation>
    <scope>NUCLEOTIDE SEQUENCE [LARGE SCALE GENOMIC DNA]</scope>
</reference>
<evidence type="ECO:0000313" key="3">
    <source>
        <dbReference type="EMBL" id="CAK9314908.1"/>
    </source>
</evidence>
<keyword evidence="1" id="KW-0611">Plant defense</keyword>
<dbReference type="InterPro" id="IPR032675">
    <property type="entry name" value="LRR_dom_sf"/>
</dbReference>
<dbReference type="Proteomes" id="UP001642487">
    <property type="component" value="Chromosome 2"/>
</dbReference>
<dbReference type="InterPro" id="IPR050905">
    <property type="entry name" value="Plant_NBS-LRR"/>
</dbReference>
<feature type="domain" description="Disease resistance protein At4g27190-like leucine-rich repeats" evidence="2">
    <location>
        <begin position="394"/>
        <end position="542"/>
    </location>
</feature>
<dbReference type="Pfam" id="PF23247">
    <property type="entry name" value="LRR_RPS2"/>
    <property type="match status" value="2"/>
</dbReference>
<dbReference type="InterPro" id="IPR057135">
    <property type="entry name" value="At4g27190-like_LRR"/>
</dbReference>
<gene>
    <name evidence="3" type="ORF">CITCOLO1_LOCUS6680</name>
</gene>
<dbReference type="EMBL" id="OZ021736">
    <property type="protein sequence ID" value="CAK9314908.1"/>
    <property type="molecule type" value="Genomic_DNA"/>
</dbReference>
<keyword evidence="4" id="KW-1185">Reference proteome</keyword>
<dbReference type="Gene3D" id="3.80.10.10">
    <property type="entry name" value="Ribonuclease Inhibitor"/>
    <property type="match status" value="3"/>
</dbReference>
<evidence type="ECO:0000313" key="4">
    <source>
        <dbReference type="Proteomes" id="UP001642487"/>
    </source>
</evidence>
<accession>A0ABP0Y3B8</accession>
<feature type="domain" description="Disease resistance protein At4g27190-like leucine-rich repeats" evidence="2">
    <location>
        <begin position="265"/>
        <end position="365"/>
    </location>
</feature>
<organism evidence="3 4">
    <name type="scientific">Citrullus colocynthis</name>
    <name type="common">colocynth</name>
    <dbReference type="NCBI Taxonomy" id="252529"/>
    <lineage>
        <taxon>Eukaryota</taxon>
        <taxon>Viridiplantae</taxon>
        <taxon>Streptophyta</taxon>
        <taxon>Embryophyta</taxon>
        <taxon>Tracheophyta</taxon>
        <taxon>Spermatophyta</taxon>
        <taxon>Magnoliopsida</taxon>
        <taxon>eudicotyledons</taxon>
        <taxon>Gunneridae</taxon>
        <taxon>Pentapetalae</taxon>
        <taxon>rosids</taxon>
        <taxon>fabids</taxon>
        <taxon>Cucurbitales</taxon>
        <taxon>Cucurbitaceae</taxon>
        <taxon>Benincaseae</taxon>
        <taxon>Citrullus</taxon>
    </lineage>
</organism>
<dbReference type="PANTHER" id="PTHR33463:SF198">
    <property type="entry name" value="RPP4C3"/>
    <property type="match status" value="1"/>
</dbReference>